<evidence type="ECO:0000313" key="3">
    <source>
        <dbReference type="Proteomes" id="UP000739538"/>
    </source>
</evidence>
<feature type="transmembrane region" description="Helical" evidence="1">
    <location>
        <begin position="12"/>
        <end position="30"/>
    </location>
</feature>
<dbReference type="Proteomes" id="UP000739538">
    <property type="component" value="Unassembled WGS sequence"/>
</dbReference>
<reference evidence="2" key="1">
    <citation type="submission" date="2020-04" db="EMBL/GenBank/DDBJ databases">
        <authorList>
            <person name="Zhang T."/>
        </authorList>
    </citation>
    <scope>NUCLEOTIDE SEQUENCE</scope>
    <source>
        <strain evidence="2">HKST-UBA02</strain>
    </source>
</reference>
<protein>
    <submittedName>
        <fullName evidence="2">Uncharacterized protein</fullName>
    </submittedName>
</protein>
<reference evidence="2" key="2">
    <citation type="journal article" date="2021" name="Microbiome">
        <title>Successional dynamics and alternative stable states in a saline activated sludge microbial community over 9 years.</title>
        <authorList>
            <person name="Wang Y."/>
            <person name="Ye J."/>
            <person name="Ju F."/>
            <person name="Liu L."/>
            <person name="Boyd J.A."/>
            <person name="Deng Y."/>
            <person name="Parks D.H."/>
            <person name="Jiang X."/>
            <person name="Yin X."/>
            <person name="Woodcroft B.J."/>
            <person name="Tyson G.W."/>
            <person name="Hugenholtz P."/>
            <person name="Polz M.F."/>
            <person name="Zhang T."/>
        </authorList>
    </citation>
    <scope>NUCLEOTIDE SEQUENCE</scope>
    <source>
        <strain evidence="2">HKST-UBA02</strain>
    </source>
</reference>
<dbReference type="AlphaFoldDB" id="A0A956NAZ8"/>
<evidence type="ECO:0000256" key="1">
    <source>
        <dbReference type="SAM" id="Phobius"/>
    </source>
</evidence>
<dbReference type="EMBL" id="JAGQHS010000034">
    <property type="protein sequence ID" value="MCA9755837.1"/>
    <property type="molecule type" value="Genomic_DNA"/>
</dbReference>
<feature type="transmembrane region" description="Helical" evidence="1">
    <location>
        <begin position="164"/>
        <end position="184"/>
    </location>
</feature>
<keyword evidence="1" id="KW-1133">Transmembrane helix</keyword>
<name>A0A956NAZ8_UNCEI</name>
<feature type="non-terminal residue" evidence="2">
    <location>
        <position position="196"/>
    </location>
</feature>
<keyword evidence="1" id="KW-0812">Transmembrane</keyword>
<evidence type="ECO:0000313" key="2">
    <source>
        <dbReference type="EMBL" id="MCA9755837.1"/>
    </source>
</evidence>
<gene>
    <name evidence="2" type="ORF">KDA27_08560</name>
</gene>
<accession>A0A956NAZ8</accession>
<organism evidence="2 3">
    <name type="scientific">Eiseniibacteriota bacterium</name>
    <dbReference type="NCBI Taxonomy" id="2212470"/>
    <lineage>
        <taxon>Bacteria</taxon>
        <taxon>Candidatus Eiseniibacteriota</taxon>
    </lineage>
</organism>
<sequence>MSRRNLPFLLKTYLLFGTLILVAAGVFYTTRQVRKLNEQSRSMATLFAEFTAEAILPAIENEQVSRIYKEVVAKADFPVVLTDADGRPFVWRLSDRKIGDIPVETIAEMDPKNPPAVGPLAELLKIRDEFAEANPPVVIKRPGEDEPFGYVYYGESSLARELRILPFVQIGGILLFLTLALVGYRSIKTSEQRAIW</sequence>
<keyword evidence="1" id="KW-0472">Membrane</keyword>
<comment type="caution">
    <text evidence="2">The sequence shown here is derived from an EMBL/GenBank/DDBJ whole genome shotgun (WGS) entry which is preliminary data.</text>
</comment>
<proteinExistence type="predicted"/>